<name>A0AAV3QFI2_LITER</name>
<dbReference type="EMBL" id="BAABME010021108">
    <property type="protein sequence ID" value="GAA0162413.1"/>
    <property type="molecule type" value="Genomic_DNA"/>
</dbReference>
<evidence type="ECO:0000256" key="1">
    <source>
        <dbReference type="SAM" id="MobiDB-lite"/>
    </source>
</evidence>
<feature type="region of interest" description="Disordered" evidence="1">
    <location>
        <begin position="1"/>
        <end position="31"/>
    </location>
</feature>
<organism evidence="2 3">
    <name type="scientific">Lithospermum erythrorhizon</name>
    <name type="common">Purple gromwell</name>
    <name type="synonym">Lithospermum officinale var. erythrorhizon</name>
    <dbReference type="NCBI Taxonomy" id="34254"/>
    <lineage>
        <taxon>Eukaryota</taxon>
        <taxon>Viridiplantae</taxon>
        <taxon>Streptophyta</taxon>
        <taxon>Embryophyta</taxon>
        <taxon>Tracheophyta</taxon>
        <taxon>Spermatophyta</taxon>
        <taxon>Magnoliopsida</taxon>
        <taxon>eudicotyledons</taxon>
        <taxon>Gunneridae</taxon>
        <taxon>Pentapetalae</taxon>
        <taxon>asterids</taxon>
        <taxon>lamiids</taxon>
        <taxon>Boraginales</taxon>
        <taxon>Boraginaceae</taxon>
        <taxon>Boraginoideae</taxon>
        <taxon>Lithospermeae</taxon>
        <taxon>Lithospermum</taxon>
    </lineage>
</organism>
<dbReference type="AlphaFoldDB" id="A0AAV3QFI2"/>
<protein>
    <submittedName>
        <fullName evidence="2">Uncharacterized protein</fullName>
    </submittedName>
</protein>
<feature type="region of interest" description="Disordered" evidence="1">
    <location>
        <begin position="82"/>
        <end position="103"/>
    </location>
</feature>
<evidence type="ECO:0000313" key="3">
    <source>
        <dbReference type="Proteomes" id="UP001454036"/>
    </source>
</evidence>
<proteinExistence type="predicted"/>
<accession>A0AAV3QFI2</accession>
<gene>
    <name evidence="2" type="ORF">LIER_39410</name>
</gene>
<keyword evidence="3" id="KW-1185">Reference proteome</keyword>
<sequence length="103" mass="11289">MPQASNGGSLSAEPRSQKARRLGQDPGARKRIFPCRSATGKCLLPAPGGSEEMEGGKGGEIEYLTSLIISAENVFMEIEDKRMLPRPPKQKNPQTKWDMSKKC</sequence>
<dbReference type="Proteomes" id="UP001454036">
    <property type="component" value="Unassembled WGS sequence"/>
</dbReference>
<comment type="caution">
    <text evidence="2">The sequence shown here is derived from an EMBL/GenBank/DDBJ whole genome shotgun (WGS) entry which is preliminary data.</text>
</comment>
<evidence type="ECO:0000313" key="2">
    <source>
        <dbReference type="EMBL" id="GAA0162413.1"/>
    </source>
</evidence>
<reference evidence="2 3" key="1">
    <citation type="submission" date="2024-01" db="EMBL/GenBank/DDBJ databases">
        <title>The complete chloroplast genome sequence of Lithospermum erythrorhizon: insights into the phylogenetic relationship among Boraginaceae species and the maternal lineages of purple gromwells.</title>
        <authorList>
            <person name="Okada T."/>
            <person name="Watanabe K."/>
        </authorList>
    </citation>
    <scope>NUCLEOTIDE SEQUENCE [LARGE SCALE GENOMIC DNA]</scope>
</reference>